<gene>
    <name evidence="1" type="ORF">AL00_17305</name>
</gene>
<proteinExistence type="predicted"/>
<accession>A0A8E1C1Q4</accession>
<sequence>MSFEALIARYLTPSGTIEDELAVLAGHSREKQEVVRTRLEAIDRFLSKSDRMRVDAEATAHEIGISGRQFYALIAKVREFGPSRALLPGYRNVARAAPTRDGLTPQVEELLQSFLWHNHDARLATAEGFVRAACATHNIDYPGASAIRRRVHILRRQQPFAHSQPRIGAEILIDQICLELAVSALGSDRYAVLTLIVDRQSRRILGYGLTIGDGIGLGLTLALSDFSQRAMAGFSDEFIAPGIEEILWVIPPGLEELANSIFEGSSTRETKPIIKLVGGGPRRHGEAIMRLVGDRIGRFRFKRLSRLDQDPPISASPGIDLELAHRLIGSAVESYNAERGGTSPGNISEHGPGQLSALADELQSIFNPVLDAVETRFVRPSVGPHLLG</sequence>
<dbReference type="RefSeq" id="WP_020818126.1">
    <property type="nucleotide sequence ID" value="NZ_JANF02000081.1"/>
</dbReference>
<protein>
    <submittedName>
        <fullName evidence="1">Uncharacterized protein</fullName>
    </submittedName>
</protein>
<evidence type="ECO:0000313" key="2">
    <source>
        <dbReference type="Proteomes" id="UP000028135"/>
    </source>
</evidence>
<reference evidence="1 2" key="1">
    <citation type="submission" date="2014-05" db="EMBL/GenBank/DDBJ databases">
        <title>Genome Announcement of Sphingobium lucknowense F2.</title>
        <authorList>
            <person name="Lal R."/>
            <person name="Negi V."/>
            <person name="Lata P."/>
            <person name="Sangwan N."/>
            <person name="Gupta S.K."/>
            <person name="Rao D.L.N."/>
            <person name="Das S."/>
        </authorList>
    </citation>
    <scope>NUCLEOTIDE SEQUENCE [LARGE SCALE GENOMIC DNA]</scope>
    <source>
        <strain evidence="1 2">F2</strain>
    </source>
</reference>
<comment type="caution">
    <text evidence="1">The sequence shown here is derived from an EMBL/GenBank/DDBJ whole genome shotgun (WGS) entry which is preliminary data.</text>
</comment>
<dbReference type="AlphaFoldDB" id="A0A8E1C1Q4"/>
<organism evidence="1 2">
    <name type="scientific">Sphingobium indicum F2</name>
    <dbReference type="NCBI Taxonomy" id="1450518"/>
    <lineage>
        <taxon>Bacteria</taxon>
        <taxon>Pseudomonadati</taxon>
        <taxon>Pseudomonadota</taxon>
        <taxon>Alphaproteobacteria</taxon>
        <taxon>Sphingomonadales</taxon>
        <taxon>Sphingomonadaceae</taxon>
        <taxon>Sphingobium</taxon>
    </lineage>
</organism>
<name>A0A8E1C1Q4_9SPHN</name>
<dbReference type="Proteomes" id="UP000028135">
    <property type="component" value="Unassembled WGS sequence"/>
</dbReference>
<dbReference type="EMBL" id="JANF02000081">
    <property type="protein sequence ID" value="KER35334.1"/>
    <property type="molecule type" value="Genomic_DNA"/>
</dbReference>
<evidence type="ECO:0000313" key="1">
    <source>
        <dbReference type="EMBL" id="KER35334.1"/>
    </source>
</evidence>